<feature type="transmembrane region" description="Helical" evidence="3">
    <location>
        <begin position="46"/>
        <end position="66"/>
    </location>
</feature>
<keyword evidence="3" id="KW-0812">Transmembrane</keyword>
<evidence type="ECO:0000313" key="5">
    <source>
        <dbReference type="Proteomes" id="UP001516023"/>
    </source>
</evidence>
<dbReference type="Pfam" id="PF00106">
    <property type="entry name" value="adh_short"/>
    <property type="match status" value="1"/>
</dbReference>
<evidence type="ECO:0000256" key="1">
    <source>
        <dbReference type="ARBA" id="ARBA00006484"/>
    </source>
</evidence>
<protein>
    <recommendedName>
        <fullName evidence="6">Protochlorophyllide reductase</fullName>
    </recommendedName>
</protein>
<dbReference type="PRINTS" id="PR00081">
    <property type="entry name" value="GDHRDH"/>
</dbReference>
<proteinExistence type="inferred from homology"/>
<dbReference type="PANTHER" id="PTHR24320:SF152">
    <property type="entry name" value="SHORT-CHAIN DEHYDROGENASE_REDUCTASE FAMILY PROTEIN"/>
    <property type="match status" value="1"/>
</dbReference>
<dbReference type="Proteomes" id="UP001516023">
    <property type="component" value="Unassembled WGS sequence"/>
</dbReference>
<dbReference type="SUPFAM" id="SSF51735">
    <property type="entry name" value="NAD(P)-binding Rossmann-fold domains"/>
    <property type="match status" value="1"/>
</dbReference>
<dbReference type="Gene3D" id="3.40.50.720">
    <property type="entry name" value="NAD(P)-binding Rossmann-like Domain"/>
    <property type="match status" value="1"/>
</dbReference>
<evidence type="ECO:0000256" key="3">
    <source>
        <dbReference type="SAM" id="Phobius"/>
    </source>
</evidence>
<evidence type="ECO:0000313" key="4">
    <source>
        <dbReference type="EMBL" id="KAL3779017.1"/>
    </source>
</evidence>
<evidence type="ECO:0008006" key="6">
    <source>
        <dbReference type="Google" id="ProtNLM"/>
    </source>
</evidence>
<accession>A0ABD3NUJ6</accession>
<dbReference type="PANTHER" id="PTHR24320">
    <property type="entry name" value="RETINOL DEHYDROGENASE"/>
    <property type="match status" value="1"/>
</dbReference>
<feature type="transmembrane region" description="Helical" evidence="3">
    <location>
        <begin position="78"/>
        <end position="96"/>
    </location>
</feature>
<dbReference type="InterPro" id="IPR002347">
    <property type="entry name" value="SDR_fam"/>
</dbReference>
<dbReference type="GO" id="GO:0016491">
    <property type="term" value="F:oxidoreductase activity"/>
    <property type="evidence" value="ECO:0007669"/>
    <property type="project" value="UniProtKB-KW"/>
</dbReference>
<sequence length="431" mass="47266">MRQAVDSKADSSDGGGIPGFLLNLAASVATFIYTTGFLFFRIPEVILLVAFYPLQSFSAFIGYVIMKQSSLLGRASRRIFHFISLFGIVYLVDHHIPKPLPAPDASFAGKTVVITGANSGVGFETARQLAVDYGMNVVLGCRSKAKCDAAAKIINDEVASSKSPAISMKMRATPLIVDLAEFASVNSFVSQLQGMGIDILFNNAGFVPEPNMPVNQYGLDPSFTSMHLSHFLLTEELLKQNPSMRVVNTSSGTHHLCAIPFVAPDFIRRTLPLEQNPGCIDEDFLQTKIKTETDSAAYIQAKLANVMHVVEIPRHHPQSTSVAIDLGWVGTHIQPFMDGTLSPTNLGWMRSASVGVLPVLHAILSSDEELMEGLDRQWTDGGILMNVFGRSEEPFSQPWWSERVNLGKSRMLDLSLELWNASKTLIQKYSN</sequence>
<comment type="similarity">
    <text evidence="1">Belongs to the short-chain dehydrogenases/reductases (SDR) family.</text>
</comment>
<keyword evidence="2" id="KW-0560">Oxidoreductase</keyword>
<comment type="caution">
    <text evidence="4">The sequence shown here is derived from an EMBL/GenBank/DDBJ whole genome shotgun (WGS) entry which is preliminary data.</text>
</comment>
<reference evidence="4 5" key="1">
    <citation type="journal article" date="2020" name="G3 (Bethesda)">
        <title>Improved Reference Genome for Cyclotella cryptica CCMP332, a Model for Cell Wall Morphogenesis, Salinity Adaptation, and Lipid Production in Diatoms (Bacillariophyta).</title>
        <authorList>
            <person name="Roberts W.R."/>
            <person name="Downey K.M."/>
            <person name="Ruck E.C."/>
            <person name="Traller J.C."/>
            <person name="Alverson A.J."/>
        </authorList>
    </citation>
    <scope>NUCLEOTIDE SEQUENCE [LARGE SCALE GENOMIC DNA]</scope>
    <source>
        <strain evidence="4 5">CCMP332</strain>
    </source>
</reference>
<feature type="transmembrane region" description="Helical" evidence="3">
    <location>
        <begin position="20"/>
        <end position="40"/>
    </location>
</feature>
<keyword evidence="3" id="KW-1133">Transmembrane helix</keyword>
<evidence type="ECO:0000256" key="2">
    <source>
        <dbReference type="ARBA" id="ARBA00023002"/>
    </source>
</evidence>
<gene>
    <name evidence="4" type="ORF">HJC23_011456</name>
</gene>
<dbReference type="AlphaFoldDB" id="A0ABD3NUJ6"/>
<keyword evidence="5" id="KW-1185">Reference proteome</keyword>
<keyword evidence="3" id="KW-0472">Membrane</keyword>
<dbReference type="EMBL" id="JABMIG020000408">
    <property type="protein sequence ID" value="KAL3779017.1"/>
    <property type="molecule type" value="Genomic_DNA"/>
</dbReference>
<dbReference type="InterPro" id="IPR036291">
    <property type="entry name" value="NAD(P)-bd_dom_sf"/>
</dbReference>
<name>A0ABD3NUJ6_9STRA</name>
<organism evidence="4 5">
    <name type="scientific">Cyclotella cryptica</name>
    <dbReference type="NCBI Taxonomy" id="29204"/>
    <lineage>
        <taxon>Eukaryota</taxon>
        <taxon>Sar</taxon>
        <taxon>Stramenopiles</taxon>
        <taxon>Ochrophyta</taxon>
        <taxon>Bacillariophyta</taxon>
        <taxon>Coscinodiscophyceae</taxon>
        <taxon>Thalassiosirophycidae</taxon>
        <taxon>Stephanodiscales</taxon>
        <taxon>Stephanodiscaceae</taxon>
        <taxon>Cyclotella</taxon>
    </lineage>
</organism>